<reference evidence="1" key="1">
    <citation type="submission" date="2023-04" db="EMBL/GenBank/DDBJ databases">
        <title>Phytophthora fragariaefolia NBRC 109709.</title>
        <authorList>
            <person name="Ichikawa N."/>
            <person name="Sato H."/>
            <person name="Tonouchi N."/>
        </authorList>
    </citation>
    <scope>NUCLEOTIDE SEQUENCE</scope>
    <source>
        <strain evidence="1">NBRC 109709</strain>
    </source>
</reference>
<dbReference type="OrthoDB" id="6621683at2759"/>
<evidence type="ECO:0000313" key="1">
    <source>
        <dbReference type="EMBL" id="GMF40002.1"/>
    </source>
</evidence>
<dbReference type="AlphaFoldDB" id="A0A9W6XJW9"/>
<gene>
    <name evidence="1" type="ORF">Pfra01_001210900</name>
</gene>
<keyword evidence="2" id="KW-1185">Reference proteome</keyword>
<protein>
    <submittedName>
        <fullName evidence="1">Unnamed protein product</fullName>
    </submittedName>
</protein>
<sequence length="86" mass="10023">MRGKVMLDDVEYNKRLVKKYYRHPTSIDSEISLKSKTPFDKEGARWSRTASEVVGFDGLKIRIKSKKKHILFRGPNELKNSRSDPI</sequence>
<organism evidence="1 2">
    <name type="scientific">Phytophthora fragariaefolia</name>
    <dbReference type="NCBI Taxonomy" id="1490495"/>
    <lineage>
        <taxon>Eukaryota</taxon>
        <taxon>Sar</taxon>
        <taxon>Stramenopiles</taxon>
        <taxon>Oomycota</taxon>
        <taxon>Peronosporomycetes</taxon>
        <taxon>Peronosporales</taxon>
        <taxon>Peronosporaceae</taxon>
        <taxon>Phytophthora</taxon>
    </lineage>
</organism>
<evidence type="ECO:0000313" key="2">
    <source>
        <dbReference type="Proteomes" id="UP001165121"/>
    </source>
</evidence>
<accession>A0A9W6XJW9</accession>
<proteinExistence type="predicted"/>
<dbReference type="Proteomes" id="UP001165121">
    <property type="component" value="Unassembled WGS sequence"/>
</dbReference>
<dbReference type="EMBL" id="BSXT01001211">
    <property type="protein sequence ID" value="GMF40002.1"/>
    <property type="molecule type" value="Genomic_DNA"/>
</dbReference>
<name>A0A9W6XJW9_9STRA</name>
<comment type="caution">
    <text evidence="1">The sequence shown here is derived from an EMBL/GenBank/DDBJ whole genome shotgun (WGS) entry which is preliminary data.</text>
</comment>